<reference evidence="2 3" key="1">
    <citation type="journal article" date="2014" name="Genome Biol. Evol.">
        <title>The secreted proteins of Achlya hypogyna and Thraustotheca clavata identify the ancestral oomycete secretome and reveal gene acquisitions by horizontal gene transfer.</title>
        <authorList>
            <person name="Misner I."/>
            <person name="Blouin N."/>
            <person name="Leonard G."/>
            <person name="Richards T.A."/>
            <person name="Lane C.E."/>
        </authorList>
    </citation>
    <scope>NUCLEOTIDE SEQUENCE [LARGE SCALE GENOMIC DNA]</scope>
    <source>
        <strain evidence="2 3">ATCC 34112</strain>
    </source>
</reference>
<name>A0A1V9YEN3_9STRA</name>
<dbReference type="GO" id="GO:0005737">
    <property type="term" value="C:cytoplasm"/>
    <property type="evidence" value="ECO:0007669"/>
    <property type="project" value="TreeGrafter"/>
</dbReference>
<dbReference type="GO" id="GO:0006382">
    <property type="term" value="P:adenosine to inosine editing"/>
    <property type="evidence" value="ECO:0007669"/>
    <property type="project" value="TreeGrafter"/>
</dbReference>
<dbReference type="SMART" id="SM00552">
    <property type="entry name" value="ADEAMc"/>
    <property type="match status" value="1"/>
</dbReference>
<evidence type="ECO:0000313" key="2">
    <source>
        <dbReference type="EMBL" id="OQR84117.1"/>
    </source>
</evidence>
<dbReference type="Pfam" id="PF02137">
    <property type="entry name" value="A_deamin"/>
    <property type="match status" value="1"/>
</dbReference>
<dbReference type="GO" id="GO:0003726">
    <property type="term" value="F:double-stranded RNA adenosine deaminase activity"/>
    <property type="evidence" value="ECO:0007669"/>
    <property type="project" value="TreeGrafter"/>
</dbReference>
<sequence length="398" mass="44392">MVQADSVAKTVLDWFSINVPGKKHALNEYSVLAAFVVSNGDDIKVLSVGTGTKCLGRSSLCNDGYLIHDAHAEVTCRRAFLRYLYLNLHYNQQEESIFQKLPNGKFTLKPACQLFLYVSEAPCGDAALYDIKSDVLDDIHQQKLKRRKLNDQEVITIPCRTTGAKIAGVCEHSHERGLARVKSGRSDLPPDKRTLSMSCSDKICKWLYCGLQGNLLSKWYSQINLSGIVVSVDTTSNSESFLDSIKKSLSRCEGTNILVSTSQLSFPLTKSLDTSTKTSASGISLNWTYLHPTWKDPTSSPFYSSRDIEYLVGARGVKMGSKKVVDLKTKQKMGSRLARRKLYEAARSCSKSSELVASMTYQEFKAHQKDYVDKLANFKELAPFKSWQGVPVQTKSFT</sequence>
<dbReference type="GO" id="GO:0008251">
    <property type="term" value="F:tRNA-specific adenosine deaminase activity"/>
    <property type="evidence" value="ECO:0007669"/>
    <property type="project" value="TreeGrafter"/>
</dbReference>
<organism evidence="2 3">
    <name type="scientific">Thraustotheca clavata</name>
    <dbReference type="NCBI Taxonomy" id="74557"/>
    <lineage>
        <taxon>Eukaryota</taxon>
        <taxon>Sar</taxon>
        <taxon>Stramenopiles</taxon>
        <taxon>Oomycota</taxon>
        <taxon>Saprolegniomycetes</taxon>
        <taxon>Saprolegniales</taxon>
        <taxon>Achlyaceae</taxon>
        <taxon>Thraustotheca</taxon>
    </lineage>
</organism>
<dbReference type="GO" id="GO:0006396">
    <property type="term" value="P:RNA processing"/>
    <property type="evidence" value="ECO:0007669"/>
    <property type="project" value="InterPro"/>
</dbReference>
<dbReference type="GO" id="GO:0003725">
    <property type="term" value="F:double-stranded RNA binding"/>
    <property type="evidence" value="ECO:0007669"/>
    <property type="project" value="TreeGrafter"/>
</dbReference>
<dbReference type="PANTHER" id="PTHR10910:SF62">
    <property type="entry name" value="AT07585P-RELATED"/>
    <property type="match status" value="1"/>
</dbReference>
<dbReference type="GO" id="GO:0005730">
    <property type="term" value="C:nucleolus"/>
    <property type="evidence" value="ECO:0007669"/>
    <property type="project" value="TreeGrafter"/>
</dbReference>
<dbReference type="AlphaFoldDB" id="A0A1V9YEN3"/>
<gene>
    <name evidence="2" type="ORF">THRCLA_23097</name>
</gene>
<dbReference type="PROSITE" id="PS50141">
    <property type="entry name" value="A_DEAMIN_EDITASE"/>
    <property type="match status" value="1"/>
</dbReference>
<dbReference type="PANTHER" id="PTHR10910">
    <property type="entry name" value="EUKARYOTE SPECIFIC DSRNA BINDING PROTEIN"/>
    <property type="match status" value="1"/>
</dbReference>
<dbReference type="Proteomes" id="UP000243217">
    <property type="component" value="Unassembled WGS sequence"/>
</dbReference>
<feature type="non-terminal residue" evidence="2">
    <location>
        <position position="398"/>
    </location>
</feature>
<dbReference type="STRING" id="74557.A0A1V9YEN3"/>
<evidence type="ECO:0000259" key="1">
    <source>
        <dbReference type="PROSITE" id="PS50141"/>
    </source>
</evidence>
<evidence type="ECO:0000313" key="3">
    <source>
        <dbReference type="Proteomes" id="UP000243217"/>
    </source>
</evidence>
<dbReference type="OrthoDB" id="10268011at2759"/>
<dbReference type="EMBL" id="JNBS01004077">
    <property type="protein sequence ID" value="OQR84117.1"/>
    <property type="molecule type" value="Genomic_DNA"/>
</dbReference>
<dbReference type="InterPro" id="IPR002466">
    <property type="entry name" value="A_deamin"/>
</dbReference>
<accession>A0A1V9YEN3</accession>
<proteinExistence type="predicted"/>
<comment type="caution">
    <text evidence="2">The sequence shown here is derived from an EMBL/GenBank/DDBJ whole genome shotgun (WGS) entry which is preliminary data.</text>
</comment>
<feature type="domain" description="A to I editase" evidence="1">
    <location>
        <begin position="47"/>
        <end position="371"/>
    </location>
</feature>
<protein>
    <recommendedName>
        <fullName evidence="1">A to I editase domain-containing protein</fullName>
    </recommendedName>
</protein>
<keyword evidence="3" id="KW-1185">Reference proteome</keyword>